<protein>
    <recommendedName>
        <fullName evidence="2">Protein kinase domain-containing protein</fullName>
    </recommendedName>
</protein>
<evidence type="ECO:0000256" key="1">
    <source>
        <dbReference type="PROSITE-ProRule" id="PRU10141"/>
    </source>
</evidence>
<dbReference type="Gene3D" id="1.10.510.10">
    <property type="entry name" value="Transferase(Phosphotransferase) domain 1"/>
    <property type="match status" value="1"/>
</dbReference>
<dbReference type="InterPro" id="IPR017441">
    <property type="entry name" value="Protein_kinase_ATP_BS"/>
</dbReference>
<evidence type="ECO:0000313" key="4">
    <source>
        <dbReference type="Proteomes" id="UP000324897"/>
    </source>
</evidence>
<feature type="domain" description="Protein kinase" evidence="2">
    <location>
        <begin position="35"/>
        <end position="143"/>
    </location>
</feature>
<dbReference type="PROSITE" id="PS00107">
    <property type="entry name" value="PROTEIN_KINASE_ATP"/>
    <property type="match status" value="1"/>
</dbReference>
<name>A0A5J9UK98_9POAL</name>
<keyword evidence="4" id="KW-1185">Reference proteome</keyword>
<gene>
    <name evidence="3" type="ORF">EJB05_26076</name>
</gene>
<keyword evidence="1" id="KW-0067">ATP-binding</keyword>
<organism evidence="3 4">
    <name type="scientific">Eragrostis curvula</name>
    <name type="common">weeping love grass</name>
    <dbReference type="NCBI Taxonomy" id="38414"/>
    <lineage>
        <taxon>Eukaryota</taxon>
        <taxon>Viridiplantae</taxon>
        <taxon>Streptophyta</taxon>
        <taxon>Embryophyta</taxon>
        <taxon>Tracheophyta</taxon>
        <taxon>Spermatophyta</taxon>
        <taxon>Magnoliopsida</taxon>
        <taxon>Liliopsida</taxon>
        <taxon>Poales</taxon>
        <taxon>Poaceae</taxon>
        <taxon>PACMAD clade</taxon>
        <taxon>Chloridoideae</taxon>
        <taxon>Eragrostideae</taxon>
        <taxon>Eragrostidinae</taxon>
        <taxon>Eragrostis</taxon>
    </lineage>
</organism>
<feature type="non-terminal residue" evidence="3">
    <location>
        <position position="1"/>
    </location>
</feature>
<sequence>MYQEESGIEELERMFTNESSEPIRISYSAIESVTKNFCQVIGQGGFGIVYLGALRNDVMVAVKLDTSQDLSDQQFLREVNTLNTIKHKNIVRFLGYCVYTQRVVMEMEGQHMLIEEAPKKFLCFEYAPNGNLQDYLKDSRLFY</sequence>
<evidence type="ECO:0000259" key="2">
    <source>
        <dbReference type="PROSITE" id="PS50011"/>
    </source>
</evidence>
<proteinExistence type="predicted"/>
<dbReference type="GO" id="GO:0005524">
    <property type="term" value="F:ATP binding"/>
    <property type="evidence" value="ECO:0007669"/>
    <property type="project" value="UniProtKB-UniRule"/>
</dbReference>
<dbReference type="PANTHER" id="PTHR45707">
    <property type="entry name" value="C2 CALCIUM/LIPID-BINDING PLANT PHOSPHORIBOSYLTRANSFERASE FAMILY PROTEIN"/>
    <property type="match status" value="1"/>
</dbReference>
<keyword evidence="1" id="KW-0547">Nucleotide-binding</keyword>
<dbReference type="InterPro" id="IPR001245">
    <property type="entry name" value="Ser-Thr/Tyr_kinase_cat_dom"/>
</dbReference>
<dbReference type="EMBL" id="RWGY01000013">
    <property type="protein sequence ID" value="TVU23697.1"/>
    <property type="molecule type" value="Genomic_DNA"/>
</dbReference>
<dbReference type="OrthoDB" id="685733at2759"/>
<evidence type="ECO:0000313" key="3">
    <source>
        <dbReference type="EMBL" id="TVU23697.1"/>
    </source>
</evidence>
<dbReference type="SUPFAM" id="SSF56112">
    <property type="entry name" value="Protein kinase-like (PK-like)"/>
    <property type="match status" value="1"/>
</dbReference>
<dbReference type="Pfam" id="PF07714">
    <property type="entry name" value="PK_Tyr_Ser-Thr"/>
    <property type="match status" value="1"/>
</dbReference>
<dbReference type="Gramene" id="TVU23697">
    <property type="protein sequence ID" value="TVU23697"/>
    <property type="gene ID" value="EJB05_26076"/>
</dbReference>
<feature type="binding site" evidence="1">
    <location>
        <position position="63"/>
    </location>
    <ligand>
        <name>ATP</name>
        <dbReference type="ChEBI" id="CHEBI:30616"/>
    </ligand>
</feature>
<dbReference type="InterPro" id="IPR011009">
    <property type="entry name" value="Kinase-like_dom_sf"/>
</dbReference>
<accession>A0A5J9UK98</accession>
<comment type="caution">
    <text evidence="3">The sequence shown here is derived from an EMBL/GenBank/DDBJ whole genome shotgun (WGS) entry which is preliminary data.</text>
</comment>
<dbReference type="InterPro" id="IPR000719">
    <property type="entry name" value="Prot_kinase_dom"/>
</dbReference>
<dbReference type="PANTHER" id="PTHR45707:SF43">
    <property type="entry name" value="PROTEIN KINASE DOMAIN-CONTAINING PROTEIN"/>
    <property type="match status" value="1"/>
</dbReference>
<dbReference type="PROSITE" id="PS50011">
    <property type="entry name" value="PROTEIN_KINASE_DOM"/>
    <property type="match status" value="1"/>
</dbReference>
<reference evidence="3 4" key="1">
    <citation type="journal article" date="2019" name="Sci. Rep.">
        <title>A high-quality genome of Eragrostis curvula grass provides insights into Poaceae evolution and supports new strategies to enhance forage quality.</title>
        <authorList>
            <person name="Carballo J."/>
            <person name="Santos B.A.C.M."/>
            <person name="Zappacosta D."/>
            <person name="Garbus I."/>
            <person name="Selva J.P."/>
            <person name="Gallo C.A."/>
            <person name="Diaz A."/>
            <person name="Albertini E."/>
            <person name="Caccamo M."/>
            <person name="Echenique V."/>
        </authorList>
    </citation>
    <scope>NUCLEOTIDE SEQUENCE [LARGE SCALE GENOMIC DNA]</scope>
    <source>
        <strain evidence="4">cv. Victoria</strain>
        <tissue evidence="3">Leaf</tissue>
    </source>
</reference>
<dbReference type="GO" id="GO:0004672">
    <property type="term" value="F:protein kinase activity"/>
    <property type="evidence" value="ECO:0007669"/>
    <property type="project" value="InterPro"/>
</dbReference>
<dbReference type="Proteomes" id="UP000324897">
    <property type="component" value="Chromosome 2"/>
</dbReference>
<dbReference type="AlphaFoldDB" id="A0A5J9UK98"/>